<gene>
    <name evidence="1" type="ORF">LSAT_V11C500294150</name>
</gene>
<evidence type="ECO:0008006" key="3">
    <source>
        <dbReference type="Google" id="ProtNLM"/>
    </source>
</evidence>
<dbReference type="EMBL" id="NBSK02000005">
    <property type="protein sequence ID" value="KAJ0206815.1"/>
    <property type="molecule type" value="Genomic_DNA"/>
</dbReference>
<evidence type="ECO:0000313" key="2">
    <source>
        <dbReference type="Proteomes" id="UP000235145"/>
    </source>
</evidence>
<keyword evidence="2" id="KW-1185">Reference proteome</keyword>
<reference evidence="1 2" key="1">
    <citation type="journal article" date="2017" name="Nat. Commun.">
        <title>Genome assembly with in vitro proximity ligation data and whole-genome triplication in lettuce.</title>
        <authorList>
            <person name="Reyes-Chin-Wo S."/>
            <person name="Wang Z."/>
            <person name="Yang X."/>
            <person name="Kozik A."/>
            <person name="Arikit S."/>
            <person name="Song C."/>
            <person name="Xia L."/>
            <person name="Froenicke L."/>
            <person name="Lavelle D.O."/>
            <person name="Truco M.J."/>
            <person name="Xia R."/>
            <person name="Zhu S."/>
            <person name="Xu C."/>
            <person name="Xu H."/>
            <person name="Xu X."/>
            <person name="Cox K."/>
            <person name="Korf I."/>
            <person name="Meyers B.C."/>
            <person name="Michelmore R.W."/>
        </authorList>
    </citation>
    <scope>NUCLEOTIDE SEQUENCE [LARGE SCALE GENOMIC DNA]</scope>
    <source>
        <strain evidence="2">cv. Salinas</strain>
        <tissue evidence="1">Seedlings</tissue>
    </source>
</reference>
<evidence type="ECO:0000313" key="1">
    <source>
        <dbReference type="EMBL" id="KAJ0206815.1"/>
    </source>
</evidence>
<comment type="caution">
    <text evidence="1">The sequence shown here is derived from an EMBL/GenBank/DDBJ whole genome shotgun (WGS) entry which is preliminary data.</text>
</comment>
<sequence>MGKQSIGIFHKVLDVVVNQSKDIIKPNANYNETIPEHILNNPRYYPYFKHVISTYALPLRGLDGRGAHMTREFPMKREGDMKLSFHFQPMTRASREPKGFKENFYYYHSSLCNVIERTFRVWKTRWVLLRDMHVNFDFETQVKMMLASMAIHNYIIMSGSGDATFQTTQEESYISCNDEGHDDGIEPHDEVSSGQRRNDDMYMSAVRDMIAGQIFSRSNTRACNDV</sequence>
<accession>A0A9R1XAC0</accession>
<protein>
    <recommendedName>
        <fullName evidence="3">DDE Tnp4 domain-containing protein</fullName>
    </recommendedName>
</protein>
<dbReference type="AlphaFoldDB" id="A0A9R1XAC0"/>
<name>A0A9R1XAC0_LACSA</name>
<dbReference type="Proteomes" id="UP000235145">
    <property type="component" value="Unassembled WGS sequence"/>
</dbReference>
<organism evidence="1 2">
    <name type="scientific">Lactuca sativa</name>
    <name type="common">Garden lettuce</name>
    <dbReference type="NCBI Taxonomy" id="4236"/>
    <lineage>
        <taxon>Eukaryota</taxon>
        <taxon>Viridiplantae</taxon>
        <taxon>Streptophyta</taxon>
        <taxon>Embryophyta</taxon>
        <taxon>Tracheophyta</taxon>
        <taxon>Spermatophyta</taxon>
        <taxon>Magnoliopsida</taxon>
        <taxon>eudicotyledons</taxon>
        <taxon>Gunneridae</taxon>
        <taxon>Pentapetalae</taxon>
        <taxon>asterids</taxon>
        <taxon>campanulids</taxon>
        <taxon>Asterales</taxon>
        <taxon>Asteraceae</taxon>
        <taxon>Cichorioideae</taxon>
        <taxon>Cichorieae</taxon>
        <taxon>Lactucinae</taxon>
        <taxon>Lactuca</taxon>
    </lineage>
</organism>
<proteinExistence type="predicted"/>